<dbReference type="AlphaFoldDB" id="A0A1T4PVQ6"/>
<organism evidence="2 3">
    <name type="scientific">Cetobacterium ceti</name>
    <dbReference type="NCBI Taxonomy" id="180163"/>
    <lineage>
        <taxon>Bacteria</taxon>
        <taxon>Fusobacteriati</taxon>
        <taxon>Fusobacteriota</taxon>
        <taxon>Fusobacteriia</taxon>
        <taxon>Fusobacteriales</taxon>
        <taxon>Fusobacteriaceae</taxon>
        <taxon>Cetobacterium</taxon>
    </lineage>
</organism>
<proteinExistence type="predicted"/>
<dbReference type="Proteomes" id="UP000191153">
    <property type="component" value="Unassembled WGS sequence"/>
</dbReference>
<sequence length="279" mass="33591">MKNRQNEERQLSLLCISELLYGRIKKIRLYYNFFLVLPILLSFFKNEIIEKIRITSENLNTFNLIITLAVSLLYFVFQFLEKENLTKAVKVQEEFDTKVFGLQWNDLLADQLMDIEIKELKEECKNISKKNKKDWYNFDENLNDNENIFRAQKSAIVYSRKLRERYLNMLLMIGLIIVVVFIIIIWKIPLGKIISDYFLPFYPIFQKYIDTIFKLKNSIFESKSVYKYLEDTDTIGKDISNLRILQDWIFINNRLHAPIIPTLIYKLERSRLEIFFRDN</sequence>
<evidence type="ECO:0000313" key="3">
    <source>
        <dbReference type="Proteomes" id="UP000191153"/>
    </source>
</evidence>
<dbReference type="STRING" id="180163.SAMN02745174_02066"/>
<dbReference type="InterPro" id="IPR049920">
    <property type="entry name" value="IK1_05631-like"/>
</dbReference>
<keyword evidence="1" id="KW-0812">Transmembrane</keyword>
<dbReference type="OrthoDB" id="2943409at2"/>
<keyword evidence="3" id="KW-1185">Reference proteome</keyword>
<evidence type="ECO:0000313" key="2">
    <source>
        <dbReference type="EMBL" id="SJZ95539.1"/>
    </source>
</evidence>
<dbReference type="RefSeq" id="WP_078694517.1">
    <property type="nucleotide sequence ID" value="NZ_FUWX01000016.1"/>
</dbReference>
<reference evidence="2 3" key="1">
    <citation type="submission" date="2017-02" db="EMBL/GenBank/DDBJ databases">
        <authorList>
            <person name="Peterson S.W."/>
        </authorList>
    </citation>
    <scope>NUCLEOTIDE SEQUENCE [LARGE SCALE GENOMIC DNA]</scope>
    <source>
        <strain evidence="2 3">ATCC 700028</strain>
    </source>
</reference>
<keyword evidence="1" id="KW-1133">Transmembrane helix</keyword>
<feature type="transmembrane region" description="Helical" evidence="1">
    <location>
        <begin position="166"/>
        <end position="186"/>
    </location>
</feature>
<keyword evidence="1" id="KW-0472">Membrane</keyword>
<dbReference type="Pfam" id="PF18159">
    <property type="entry name" value="S_4TM"/>
    <property type="match status" value="1"/>
</dbReference>
<evidence type="ECO:0000256" key="1">
    <source>
        <dbReference type="SAM" id="Phobius"/>
    </source>
</evidence>
<feature type="transmembrane region" description="Helical" evidence="1">
    <location>
        <begin position="29"/>
        <end position="49"/>
    </location>
</feature>
<accession>A0A1T4PVQ6</accession>
<feature type="transmembrane region" description="Helical" evidence="1">
    <location>
        <begin position="61"/>
        <end position="80"/>
    </location>
</feature>
<protein>
    <submittedName>
        <fullName evidence="2">Uncharacterized protein</fullName>
    </submittedName>
</protein>
<dbReference type="EMBL" id="FUWX01000016">
    <property type="protein sequence ID" value="SJZ95539.1"/>
    <property type="molecule type" value="Genomic_DNA"/>
</dbReference>
<gene>
    <name evidence="2" type="ORF">SAMN02745174_02066</name>
</gene>
<name>A0A1T4PVQ6_9FUSO</name>